<accession>A0ABV9QNI5</accession>
<sequence>MSECLNRFHRVFGHRDKNNFGDRIIYNLALVCLFKKQAAKRTHEVQVILFHAKHQTVRYKVDRE</sequence>
<proteinExistence type="predicted"/>
<keyword evidence="2" id="KW-1185">Reference proteome</keyword>
<organism evidence="1 2">
    <name type="scientific">Filifactor villosus</name>
    <dbReference type="NCBI Taxonomy" id="29374"/>
    <lineage>
        <taxon>Bacteria</taxon>
        <taxon>Bacillati</taxon>
        <taxon>Bacillota</taxon>
        <taxon>Clostridia</taxon>
        <taxon>Peptostreptococcales</taxon>
        <taxon>Filifactoraceae</taxon>
        <taxon>Filifactor</taxon>
    </lineage>
</organism>
<dbReference type="RefSeq" id="WP_379789102.1">
    <property type="nucleotide sequence ID" value="NZ_JBHSHL010000051.1"/>
</dbReference>
<name>A0ABV9QNI5_9FIRM</name>
<reference evidence="2" key="1">
    <citation type="journal article" date="2019" name="Int. J. Syst. Evol. Microbiol.">
        <title>The Global Catalogue of Microorganisms (GCM) 10K type strain sequencing project: providing services to taxonomists for standard genome sequencing and annotation.</title>
        <authorList>
            <consortium name="The Broad Institute Genomics Platform"/>
            <consortium name="The Broad Institute Genome Sequencing Center for Infectious Disease"/>
            <person name="Wu L."/>
            <person name="Ma J."/>
        </authorList>
    </citation>
    <scope>NUCLEOTIDE SEQUENCE [LARGE SCALE GENOMIC DNA]</scope>
    <source>
        <strain evidence="2">CCUG 46385</strain>
    </source>
</reference>
<evidence type="ECO:0000313" key="2">
    <source>
        <dbReference type="Proteomes" id="UP001595916"/>
    </source>
</evidence>
<comment type="caution">
    <text evidence="1">The sequence shown here is derived from an EMBL/GenBank/DDBJ whole genome shotgun (WGS) entry which is preliminary data.</text>
</comment>
<evidence type="ECO:0008006" key="3">
    <source>
        <dbReference type="Google" id="ProtNLM"/>
    </source>
</evidence>
<gene>
    <name evidence="1" type="ORF">ACFO4R_10675</name>
</gene>
<dbReference type="Proteomes" id="UP001595916">
    <property type="component" value="Unassembled WGS sequence"/>
</dbReference>
<protein>
    <recommendedName>
        <fullName evidence="3">Transposase</fullName>
    </recommendedName>
</protein>
<dbReference type="EMBL" id="JBHSHL010000051">
    <property type="protein sequence ID" value="MFC4805534.1"/>
    <property type="molecule type" value="Genomic_DNA"/>
</dbReference>
<evidence type="ECO:0000313" key="1">
    <source>
        <dbReference type="EMBL" id="MFC4805534.1"/>
    </source>
</evidence>